<dbReference type="PANTHER" id="PTHR44757:SF2">
    <property type="entry name" value="BIOFILM ARCHITECTURE MAINTENANCE PROTEIN MBAA"/>
    <property type="match status" value="1"/>
</dbReference>
<evidence type="ECO:0000256" key="1">
    <source>
        <dbReference type="ARBA" id="ARBA00001946"/>
    </source>
</evidence>
<keyword evidence="2" id="KW-1133">Transmembrane helix</keyword>
<dbReference type="SMART" id="SM00267">
    <property type="entry name" value="GGDEF"/>
    <property type="match status" value="1"/>
</dbReference>
<dbReference type="CDD" id="cd01948">
    <property type="entry name" value="EAL"/>
    <property type="match status" value="1"/>
</dbReference>
<dbReference type="Gene3D" id="3.30.450.20">
    <property type="entry name" value="PAS domain"/>
    <property type="match status" value="1"/>
</dbReference>
<feature type="transmembrane region" description="Helical" evidence="2">
    <location>
        <begin position="124"/>
        <end position="144"/>
    </location>
</feature>
<dbReference type="InterPro" id="IPR001633">
    <property type="entry name" value="EAL_dom"/>
</dbReference>
<dbReference type="InterPro" id="IPR043128">
    <property type="entry name" value="Rev_trsase/Diguanyl_cyclase"/>
</dbReference>
<accession>A0A0W0Y695</accession>
<feature type="domain" description="GGDEF" evidence="4">
    <location>
        <begin position="391"/>
        <end position="523"/>
    </location>
</feature>
<dbReference type="Proteomes" id="UP000054618">
    <property type="component" value="Unassembled WGS sequence"/>
</dbReference>
<evidence type="ECO:0000313" key="6">
    <source>
        <dbReference type="Proteomes" id="UP000054618"/>
    </source>
</evidence>
<dbReference type="InterPro" id="IPR029787">
    <property type="entry name" value="Nucleotide_cyclase"/>
</dbReference>
<sequence>MINDLSHLKEFNLSNQQGVSQSILRDKIHLLYKQLPVAILAETFAYIVFASGISSYGQHLFSLKIWLVYMIIVTLLWLTSYLAFRFKPSAFSYPIWLLQFALFCFLSGTGWGLASVLLLPADSILHQAFAIILIFGLLAGAVPFLSPVISIYALFLLPTALPLIIWLFMQSEIHVLIAYCAIIYALVALASSLYANQYLSNALSLAYKNINLDSINQLLEKKVALRTSELEQTLALTRSTLESTADGIIVVNRAGKLDYYNQRFLDLWQAAFTSQPRISIQEFFPTLLHELKNPEAFRKILEKLSIDPEREYADEFALRNGHILEWNSKPHRLGNTIAGRVWSFRDISQRKQMELQLAFQANHDQLTGLPNRKLLYDRIIHGIHFAKRNHNKLLLIFLDIDNFKLINDNLGHEIGDELLQQITQRLKLATRESDTLARFGGDKFVVLYAIKNYRHAAMLCKRILSVMTKSVYIHPHEIVVTASLGVSIYPKDGTEVVTLLTNAEMAMYQAKNMGRNNYQLYDESIRNQARQSLQLQMELRTALVKKEFFLLYQPIVQLSSGRIVGVEALLRWQHPTKGIILPHEFITIAEDSGIIIPLGEWIFKTACTQNKIWQDQGLNPIRMAINVSGIQLLRDDFAACIDRCLEESALPPHYIEIELTESVIMDKQQQHINLLNVLKNRGVQLCIDDFGTGYSSLSYLRDFPVAKIKIDQSFIEKCPFDPNNNSIVEAIIAMSHGLKMRVLAEGIQNLEQLQFLKDLGCDEGQGFYFNQALSAEEIAKLLA</sequence>
<evidence type="ECO:0000256" key="2">
    <source>
        <dbReference type="SAM" id="Phobius"/>
    </source>
</evidence>
<feature type="transmembrane region" description="Helical" evidence="2">
    <location>
        <begin position="65"/>
        <end position="84"/>
    </location>
</feature>
<protein>
    <submittedName>
        <fullName evidence="5">Inner membrane protein</fullName>
    </submittedName>
</protein>
<dbReference type="PATRIC" id="fig|45073.5.peg.1047"/>
<dbReference type="PANTHER" id="PTHR44757">
    <property type="entry name" value="DIGUANYLATE CYCLASE DGCP"/>
    <property type="match status" value="1"/>
</dbReference>
<dbReference type="InterPro" id="IPR035919">
    <property type="entry name" value="EAL_sf"/>
</dbReference>
<keyword evidence="2" id="KW-0472">Membrane</keyword>
<dbReference type="SUPFAM" id="SSF141868">
    <property type="entry name" value="EAL domain-like"/>
    <property type="match status" value="1"/>
</dbReference>
<dbReference type="PROSITE" id="PS50883">
    <property type="entry name" value="EAL"/>
    <property type="match status" value="1"/>
</dbReference>
<dbReference type="GO" id="GO:0003824">
    <property type="term" value="F:catalytic activity"/>
    <property type="evidence" value="ECO:0007669"/>
    <property type="project" value="UniProtKB-ARBA"/>
</dbReference>
<evidence type="ECO:0000259" key="3">
    <source>
        <dbReference type="PROSITE" id="PS50883"/>
    </source>
</evidence>
<dbReference type="AlphaFoldDB" id="A0A0W0Y695"/>
<keyword evidence="6" id="KW-1185">Reference proteome</keyword>
<dbReference type="InterPro" id="IPR000160">
    <property type="entry name" value="GGDEF_dom"/>
</dbReference>
<dbReference type="SMART" id="SM00052">
    <property type="entry name" value="EAL"/>
    <property type="match status" value="1"/>
</dbReference>
<evidence type="ECO:0000259" key="4">
    <source>
        <dbReference type="PROSITE" id="PS50887"/>
    </source>
</evidence>
<dbReference type="Pfam" id="PF00563">
    <property type="entry name" value="EAL"/>
    <property type="match status" value="1"/>
</dbReference>
<reference evidence="5 6" key="1">
    <citation type="submission" date="2015-11" db="EMBL/GenBank/DDBJ databases">
        <title>Genomic analysis of 38 Legionella species identifies large and diverse effector repertoires.</title>
        <authorList>
            <person name="Burstein D."/>
            <person name="Amaro F."/>
            <person name="Zusman T."/>
            <person name="Lifshitz Z."/>
            <person name="Cohen O."/>
            <person name="Gilbert J.A."/>
            <person name="Pupko T."/>
            <person name="Shuman H.A."/>
            <person name="Segal G."/>
        </authorList>
    </citation>
    <scope>NUCLEOTIDE SEQUENCE [LARGE SCALE GENOMIC DNA]</scope>
    <source>
        <strain evidence="5 6">CDC#1442-AUS-E</strain>
    </source>
</reference>
<dbReference type="CDD" id="cd01949">
    <property type="entry name" value="GGDEF"/>
    <property type="match status" value="1"/>
</dbReference>
<feature type="transmembrane region" description="Helical" evidence="2">
    <location>
        <begin position="96"/>
        <end position="118"/>
    </location>
</feature>
<comment type="caution">
    <text evidence="5">The sequence shown here is derived from an EMBL/GenBank/DDBJ whole genome shotgun (WGS) entry which is preliminary data.</text>
</comment>
<feature type="transmembrane region" description="Helical" evidence="2">
    <location>
        <begin position="35"/>
        <end position="53"/>
    </location>
</feature>
<dbReference type="NCBIfam" id="TIGR00254">
    <property type="entry name" value="GGDEF"/>
    <property type="match status" value="1"/>
</dbReference>
<dbReference type="Pfam" id="PF00990">
    <property type="entry name" value="GGDEF"/>
    <property type="match status" value="1"/>
</dbReference>
<feature type="transmembrane region" description="Helical" evidence="2">
    <location>
        <begin position="151"/>
        <end position="169"/>
    </location>
</feature>
<evidence type="ECO:0000313" key="5">
    <source>
        <dbReference type="EMBL" id="KTD52148.1"/>
    </source>
</evidence>
<dbReference type="PROSITE" id="PS50887">
    <property type="entry name" value="GGDEF"/>
    <property type="match status" value="1"/>
</dbReference>
<dbReference type="FunFam" id="3.30.70.270:FF:000001">
    <property type="entry name" value="Diguanylate cyclase domain protein"/>
    <property type="match status" value="1"/>
</dbReference>
<dbReference type="InterPro" id="IPR035965">
    <property type="entry name" value="PAS-like_dom_sf"/>
</dbReference>
<dbReference type="RefSeq" id="WP_058507080.1">
    <property type="nucleotide sequence ID" value="NZ_CAAAIK010000006.1"/>
</dbReference>
<gene>
    <name evidence="5" type="ORF">Lqui_0992</name>
</gene>
<dbReference type="Gene3D" id="3.30.70.270">
    <property type="match status" value="1"/>
</dbReference>
<dbReference type="STRING" id="45073.Lqui_0992"/>
<feature type="transmembrane region" description="Helical" evidence="2">
    <location>
        <begin position="175"/>
        <end position="195"/>
    </location>
</feature>
<keyword evidence="2" id="KW-0812">Transmembrane</keyword>
<dbReference type="EMBL" id="LNYS01000006">
    <property type="protein sequence ID" value="KTD52148.1"/>
    <property type="molecule type" value="Genomic_DNA"/>
</dbReference>
<dbReference type="InterPro" id="IPR052155">
    <property type="entry name" value="Biofilm_reg_signaling"/>
</dbReference>
<name>A0A0W0Y695_9GAMM</name>
<proteinExistence type="predicted"/>
<feature type="domain" description="EAL" evidence="3">
    <location>
        <begin position="532"/>
        <end position="783"/>
    </location>
</feature>
<organism evidence="5 6">
    <name type="scientific">Legionella quinlivanii</name>
    <dbReference type="NCBI Taxonomy" id="45073"/>
    <lineage>
        <taxon>Bacteria</taxon>
        <taxon>Pseudomonadati</taxon>
        <taxon>Pseudomonadota</taxon>
        <taxon>Gammaproteobacteria</taxon>
        <taxon>Legionellales</taxon>
        <taxon>Legionellaceae</taxon>
        <taxon>Legionella</taxon>
    </lineage>
</organism>
<comment type="cofactor">
    <cofactor evidence="1">
        <name>Mg(2+)</name>
        <dbReference type="ChEBI" id="CHEBI:18420"/>
    </cofactor>
</comment>
<dbReference type="Gene3D" id="3.20.20.450">
    <property type="entry name" value="EAL domain"/>
    <property type="match status" value="1"/>
</dbReference>
<dbReference type="SUPFAM" id="SSF55073">
    <property type="entry name" value="Nucleotide cyclase"/>
    <property type="match status" value="1"/>
</dbReference>
<dbReference type="SUPFAM" id="SSF55785">
    <property type="entry name" value="PYP-like sensor domain (PAS domain)"/>
    <property type="match status" value="1"/>
</dbReference>